<evidence type="ECO:0000256" key="2">
    <source>
        <dbReference type="ARBA" id="ARBA00022723"/>
    </source>
</evidence>
<evidence type="ECO:0000256" key="5">
    <source>
        <dbReference type="RuleBase" id="RU361277"/>
    </source>
</evidence>
<protein>
    <submittedName>
        <fullName evidence="9">D-arabinose 1-dehydrogenase, Zn-dependent alcohol dehydrogenase family</fullName>
    </submittedName>
</protein>
<gene>
    <name evidence="9" type="ORF">SAMN05444351_1968</name>
</gene>
<dbReference type="Pfam" id="PF00107">
    <property type="entry name" value="ADH_zinc_N"/>
    <property type="match status" value="1"/>
</dbReference>
<dbReference type="InterPro" id="IPR011032">
    <property type="entry name" value="GroES-like_sf"/>
</dbReference>
<dbReference type="PANTHER" id="PTHR43401:SF2">
    <property type="entry name" value="L-THREONINE 3-DEHYDROGENASE"/>
    <property type="match status" value="1"/>
</dbReference>
<feature type="region of interest" description="Disordered" evidence="6">
    <location>
        <begin position="319"/>
        <end position="338"/>
    </location>
</feature>
<name>A0A1M5I9H8_9ACTN</name>
<feature type="domain" description="Alcohol dehydrogenase-like C-terminal" evidence="7">
    <location>
        <begin position="179"/>
        <end position="283"/>
    </location>
</feature>
<evidence type="ECO:0000313" key="10">
    <source>
        <dbReference type="Proteomes" id="UP000184471"/>
    </source>
</evidence>
<accession>A0A1M5I9H8</accession>
<dbReference type="EMBL" id="FQVX01000002">
    <property type="protein sequence ID" value="SHG24902.1"/>
    <property type="molecule type" value="Genomic_DNA"/>
</dbReference>
<dbReference type="InterPro" id="IPR036291">
    <property type="entry name" value="NAD(P)-bd_dom_sf"/>
</dbReference>
<feature type="domain" description="Alcohol dehydrogenase-like N-terminal" evidence="8">
    <location>
        <begin position="24"/>
        <end position="140"/>
    </location>
</feature>
<evidence type="ECO:0000256" key="4">
    <source>
        <dbReference type="ARBA" id="ARBA00023002"/>
    </source>
</evidence>
<dbReference type="SUPFAM" id="SSF51735">
    <property type="entry name" value="NAD(P)-binding Rossmann-fold domains"/>
    <property type="match status" value="1"/>
</dbReference>
<keyword evidence="10" id="KW-1185">Reference proteome</keyword>
<dbReference type="GO" id="GO:0016491">
    <property type="term" value="F:oxidoreductase activity"/>
    <property type="evidence" value="ECO:0007669"/>
    <property type="project" value="UniProtKB-KW"/>
</dbReference>
<dbReference type="STRING" id="1070870.SAMN05444351_1968"/>
<dbReference type="InterPro" id="IPR013154">
    <property type="entry name" value="ADH-like_N"/>
</dbReference>
<sequence length="338" mass="34363">MRAHVLTGPGESAVREVPVPVAVPGEVVVDVERVGVCGTDVEFATGEMAYLHQGHAAYPMRLGHEWCGRVTAVGAGVDPAWLGRRVTGDTMLGDGTCRRCRRGQQHVCERRQEVGIRGGRPGALAEQLAVPATSLHPLPDAVDPVLGALVEPGGNALRAARAAAAGPGDRALVLGPGTIGLLTAMFLRAAGAEVHLLGVDPASLAFARALGFPHTWTADTLPDLPFDAVVDASTAAALPALALERVEPAGRVVYIGLAGTPSRIDTRDLALGDVTAVGVLSASPGLAATVAAYAVGEVDPRPLVAATVGLSQVGAVLAGERPPGAGPGPKVHVDPRLP</sequence>
<dbReference type="PROSITE" id="PS00059">
    <property type="entry name" value="ADH_ZINC"/>
    <property type="match status" value="1"/>
</dbReference>
<dbReference type="InterPro" id="IPR013149">
    <property type="entry name" value="ADH-like_C"/>
</dbReference>
<keyword evidence="4" id="KW-0560">Oxidoreductase</keyword>
<dbReference type="AlphaFoldDB" id="A0A1M5I9H8"/>
<evidence type="ECO:0000259" key="8">
    <source>
        <dbReference type="Pfam" id="PF08240"/>
    </source>
</evidence>
<evidence type="ECO:0000259" key="7">
    <source>
        <dbReference type="Pfam" id="PF00107"/>
    </source>
</evidence>
<dbReference type="InterPro" id="IPR002328">
    <property type="entry name" value="ADH_Zn_CS"/>
</dbReference>
<comment type="cofactor">
    <cofactor evidence="1 5">
        <name>Zn(2+)</name>
        <dbReference type="ChEBI" id="CHEBI:29105"/>
    </cofactor>
</comment>
<proteinExistence type="inferred from homology"/>
<dbReference type="Pfam" id="PF08240">
    <property type="entry name" value="ADH_N"/>
    <property type="match status" value="1"/>
</dbReference>
<evidence type="ECO:0000313" key="9">
    <source>
        <dbReference type="EMBL" id="SHG24902.1"/>
    </source>
</evidence>
<evidence type="ECO:0000256" key="6">
    <source>
        <dbReference type="SAM" id="MobiDB-lite"/>
    </source>
</evidence>
<dbReference type="OrthoDB" id="9797931at2"/>
<reference evidence="9 10" key="1">
    <citation type="submission" date="2016-11" db="EMBL/GenBank/DDBJ databases">
        <authorList>
            <person name="Jaros S."/>
            <person name="Januszkiewicz K."/>
            <person name="Wedrychowicz H."/>
        </authorList>
    </citation>
    <scope>NUCLEOTIDE SEQUENCE [LARGE SCALE GENOMIC DNA]</scope>
    <source>
        <strain evidence="9 10">DSM 45408</strain>
    </source>
</reference>
<dbReference type="InterPro" id="IPR050129">
    <property type="entry name" value="Zn_alcohol_dh"/>
</dbReference>
<dbReference type="PANTHER" id="PTHR43401">
    <property type="entry name" value="L-THREONINE 3-DEHYDROGENASE"/>
    <property type="match status" value="1"/>
</dbReference>
<comment type="similarity">
    <text evidence="5">Belongs to the zinc-containing alcohol dehydrogenase family.</text>
</comment>
<evidence type="ECO:0000256" key="1">
    <source>
        <dbReference type="ARBA" id="ARBA00001947"/>
    </source>
</evidence>
<organism evidence="9 10">
    <name type="scientific">Geodermatophilus nigrescens</name>
    <dbReference type="NCBI Taxonomy" id="1070870"/>
    <lineage>
        <taxon>Bacteria</taxon>
        <taxon>Bacillati</taxon>
        <taxon>Actinomycetota</taxon>
        <taxon>Actinomycetes</taxon>
        <taxon>Geodermatophilales</taxon>
        <taxon>Geodermatophilaceae</taxon>
        <taxon>Geodermatophilus</taxon>
    </lineage>
</organism>
<dbReference type="Proteomes" id="UP000184471">
    <property type="component" value="Unassembled WGS sequence"/>
</dbReference>
<keyword evidence="2 5" id="KW-0479">Metal-binding</keyword>
<evidence type="ECO:0000256" key="3">
    <source>
        <dbReference type="ARBA" id="ARBA00022833"/>
    </source>
</evidence>
<dbReference type="Gene3D" id="3.90.180.10">
    <property type="entry name" value="Medium-chain alcohol dehydrogenases, catalytic domain"/>
    <property type="match status" value="1"/>
</dbReference>
<dbReference type="GO" id="GO:0008270">
    <property type="term" value="F:zinc ion binding"/>
    <property type="evidence" value="ECO:0007669"/>
    <property type="project" value="InterPro"/>
</dbReference>
<dbReference type="Gene3D" id="3.40.50.720">
    <property type="entry name" value="NAD(P)-binding Rossmann-like Domain"/>
    <property type="match status" value="1"/>
</dbReference>
<dbReference type="SUPFAM" id="SSF50129">
    <property type="entry name" value="GroES-like"/>
    <property type="match status" value="1"/>
</dbReference>
<keyword evidence="3 5" id="KW-0862">Zinc</keyword>